<keyword evidence="2 5" id="KW-0808">Transferase</keyword>
<name>A0A7D5Y5U8_9ACTN</name>
<evidence type="ECO:0000313" key="5">
    <source>
        <dbReference type="EMBL" id="QLJ98478.1"/>
    </source>
</evidence>
<evidence type="ECO:0000259" key="4">
    <source>
        <dbReference type="Pfam" id="PF13439"/>
    </source>
</evidence>
<dbReference type="GO" id="GO:0016758">
    <property type="term" value="F:hexosyltransferase activity"/>
    <property type="evidence" value="ECO:0007669"/>
    <property type="project" value="TreeGrafter"/>
</dbReference>
<reference evidence="5" key="1">
    <citation type="submission" date="2020-08" db="EMBL/GenBank/DDBJ databases">
        <title>A bifunctional nitrone conjugated secondary metabolite targeting the ribosome.</title>
        <authorList>
            <person name="Limbrick E.M."/>
            <person name="Graf M."/>
            <person name="Derewacz D.K."/>
            <person name="Nguyen F."/>
            <person name="Spraggins J.M."/>
            <person name="Wieland M."/>
            <person name="Ynigez-Gutierrez A.E."/>
            <person name="Reisman B.J."/>
            <person name="Zinshteyn B."/>
            <person name="McCulloch K."/>
            <person name="Iverson T.M."/>
            <person name="Green R."/>
            <person name="Wilson D.N."/>
            <person name="Bachmann B.O."/>
        </authorList>
    </citation>
    <scope>NUCLEOTIDE SEQUENCE</scope>
    <source>
        <strain evidence="5">Africana</strain>
    </source>
</reference>
<gene>
    <name evidence="5" type="ORF">HZU44_28065</name>
</gene>
<dbReference type="Pfam" id="PF13439">
    <property type="entry name" value="Glyco_transf_4"/>
    <property type="match status" value="1"/>
</dbReference>
<evidence type="ECO:0000259" key="3">
    <source>
        <dbReference type="Pfam" id="PF00534"/>
    </source>
</evidence>
<dbReference type="Gene3D" id="3.40.50.2000">
    <property type="entry name" value="Glycogen Phosphorylase B"/>
    <property type="match status" value="2"/>
</dbReference>
<dbReference type="PANTHER" id="PTHR45947:SF3">
    <property type="entry name" value="SULFOQUINOVOSYL TRANSFERASE SQD2"/>
    <property type="match status" value="1"/>
</dbReference>
<dbReference type="InterPro" id="IPR050194">
    <property type="entry name" value="Glycosyltransferase_grp1"/>
</dbReference>
<dbReference type="PANTHER" id="PTHR45947">
    <property type="entry name" value="SULFOQUINOVOSYL TRANSFERASE SQD2"/>
    <property type="match status" value="1"/>
</dbReference>
<dbReference type="Pfam" id="PF00534">
    <property type="entry name" value="Glycos_transf_1"/>
    <property type="match status" value="1"/>
</dbReference>
<sequence>MRVLMISSDYPPRPRSGIGVHAAALTRALRRLGVSVTVITAGSKPEGVRDDDDHYCGTLGSEILSFPGEASATLSMLHRNVGMAAAAGKLPASFDLVHCHDSRAVLAARAVADLWDLPLVMTKHYDRSAGGTHLDEGSSDRVMLDYEQRLERWGLERSTVIIAVSQSLARGVHTSVGRAVENLVVIPNGTEFHDAPRDGSTSSLGGPRAQQVELLQVGRLVHQKGCDLSIAALSLLRDLPVHLVVAGDGPARPHLEGLARSLGVRDRVTFLGYVARSRLETLYANAQIALVPSRFDPCPIAVCEAQAVGKVVIGARIGGIPEQIDHLETGILTPPEDHIALAGWIRWVLADPDRARTLGERAGSHARTAYSWDRIAEATLQQYQVARKTFAAAGKPRRRPVADLDAVAAVDAVRPTDTGGDR</sequence>
<dbReference type="GO" id="GO:1901137">
    <property type="term" value="P:carbohydrate derivative biosynthetic process"/>
    <property type="evidence" value="ECO:0007669"/>
    <property type="project" value="UniProtKB-ARBA"/>
</dbReference>
<keyword evidence="1" id="KW-0328">Glycosyltransferase</keyword>
<dbReference type="EMBL" id="CP058905">
    <property type="protein sequence ID" value="QLJ98478.1"/>
    <property type="molecule type" value="Genomic_DNA"/>
</dbReference>
<feature type="domain" description="Glycosyltransferase subfamily 4-like N-terminal" evidence="4">
    <location>
        <begin position="16"/>
        <end position="190"/>
    </location>
</feature>
<organism evidence="5">
    <name type="scientific">Micromonospora carbonacea</name>
    <dbReference type="NCBI Taxonomy" id="47853"/>
    <lineage>
        <taxon>Bacteria</taxon>
        <taxon>Bacillati</taxon>
        <taxon>Actinomycetota</taxon>
        <taxon>Actinomycetes</taxon>
        <taxon>Micromonosporales</taxon>
        <taxon>Micromonosporaceae</taxon>
        <taxon>Micromonospora</taxon>
    </lineage>
</organism>
<proteinExistence type="predicted"/>
<dbReference type="SUPFAM" id="SSF53756">
    <property type="entry name" value="UDP-Glycosyltransferase/glycogen phosphorylase"/>
    <property type="match status" value="1"/>
</dbReference>
<dbReference type="InterPro" id="IPR028098">
    <property type="entry name" value="Glyco_trans_4-like_N"/>
</dbReference>
<dbReference type="AlphaFoldDB" id="A0A7D5Y5U8"/>
<protein>
    <submittedName>
        <fullName evidence="5">Glycosyltransferase family 4 protein</fullName>
    </submittedName>
</protein>
<evidence type="ECO:0000256" key="1">
    <source>
        <dbReference type="ARBA" id="ARBA00022676"/>
    </source>
</evidence>
<evidence type="ECO:0000256" key="2">
    <source>
        <dbReference type="ARBA" id="ARBA00022679"/>
    </source>
</evidence>
<dbReference type="CDD" id="cd03801">
    <property type="entry name" value="GT4_PimA-like"/>
    <property type="match status" value="1"/>
</dbReference>
<accession>A0A7D5Y5U8</accession>
<feature type="domain" description="Glycosyl transferase family 1" evidence="3">
    <location>
        <begin position="211"/>
        <end position="362"/>
    </location>
</feature>
<dbReference type="InterPro" id="IPR001296">
    <property type="entry name" value="Glyco_trans_1"/>
</dbReference>